<evidence type="ECO:0000313" key="3">
    <source>
        <dbReference type="EMBL" id="SDJ77558.1"/>
    </source>
</evidence>
<dbReference type="PANTHER" id="PTHR32305:SF17">
    <property type="entry name" value="TRNA NUCLEASE WAPA"/>
    <property type="match status" value="1"/>
</dbReference>
<evidence type="ECO:0000256" key="2">
    <source>
        <dbReference type="SAM" id="SignalP"/>
    </source>
</evidence>
<dbReference type="EMBL" id="FNFF01000002">
    <property type="protein sequence ID" value="SDJ77558.1"/>
    <property type="molecule type" value="Genomic_DNA"/>
</dbReference>
<name>A0A1G8WGW8_9ACTN</name>
<dbReference type="PANTHER" id="PTHR32305">
    <property type="match status" value="1"/>
</dbReference>
<feature type="compositionally biased region" description="Basic and acidic residues" evidence="1">
    <location>
        <begin position="1906"/>
        <end position="1915"/>
    </location>
</feature>
<dbReference type="Gene3D" id="3.40.1350.120">
    <property type="match status" value="1"/>
</dbReference>
<feature type="region of interest" description="Disordered" evidence="1">
    <location>
        <begin position="1904"/>
        <end position="1943"/>
    </location>
</feature>
<evidence type="ECO:0000313" key="4">
    <source>
        <dbReference type="Proteomes" id="UP000199155"/>
    </source>
</evidence>
<dbReference type="InterPro" id="IPR050708">
    <property type="entry name" value="T6SS_VgrG/RHS"/>
</dbReference>
<dbReference type="Proteomes" id="UP000199155">
    <property type="component" value="Unassembled WGS sequence"/>
</dbReference>
<accession>A0A1G8WGW8</accession>
<dbReference type="InterPro" id="IPR022385">
    <property type="entry name" value="Rhs_assc_core"/>
</dbReference>
<dbReference type="STRING" id="417292.SAMN05421806_102469"/>
<evidence type="ECO:0000256" key="1">
    <source>
        <dbReference type="SAM" id="MobiDB-lite"/>
    </source>
</evidence>
<keyword evidence="2" id="KW-0732">Signal</keyword>
<feature type="signal peptide" evidence="2">
    <location>
        <begin position="1"/>
        <end position="19"/>
    </location>
</feature>
<protein>
    <submittedName>
        <fullName evidence="3">RHS repeat-associated core domain-containing protein</fullName>
    </submittedName>
</protein>
<dbReference type="Gene3D" id="2.180.10.10">
    <property type="entry name" value="RHS repeat-associated core"/>
    <property type="match status" value="1"/>
</dbReference>
<dbReference type="OrthoDB" id="291011at2"/>
<proteinExistence type="predicted"/>
<feature type="chain" id="PRO_5038632890" evidence="2">
    <location>
        <begin position="20"/>
        <end position="2162"/>
    </location>
</feature>
<sequence length="2162" mass="233114">MVGALFLALAVPASLPSLAAAASAPTAPEPANSRVSKVRTLSGLGAKEARSRVARDKDANRRLIEQARSERRAEWPKAAVSRAELTTHADSSALIGVSAESQDATRRQARAVASGTASIRVLDQRAAERVGITGVLFTVGAEQQGAAEVTVDYSSFASMIGGNWSTRLGLVRLPSCALTTPEKETCRTTTPLGSVNDVRAEEVTARTTLSAADAPTVLAVSALSTTTSPTGAGDHQATPLTASATWEAGASSGSFTWSYPITVPPAVAGPVPPLNLAYDSGSIDGRTANTNNQGSLIGEGFSLTESYIERKYGSCEDDGQSEKSDQCWKYENASLVLNGSSTELVKDDTTGQWRLKNDDASQVFHVTGADNGDDGDDIKDGKGDGKGEYWKVVTGDGTTYTFGLNKLPGADTQRTNSTWTVPVFGDDSGEPGYSSGTTFAGRAKTQAWRWNLDLVQDVHGNASTYWYAKETNHYAQNGDKQKLASYVRGGHPTEIRYGQRVESLFTGNPSGKVGFSYKERCTASSCETLNKDTADNWPDVPFDGICSATETDCLSTGPSFFTRKRLTGIETYAWSTAAEPDAFKPVDAYALTQEFFDGQDIGNSSDQVLTLTSLKRTGLDGTAISLPPVGFTYQQRPNRVEGGTQPGGANILPLTRPRMSTITSETGAITTVVLSNPECVRGTTMPAAEDDNNLSCYPVNWKINGGDTALDWFHKYRVTSVIASDPTGKNPAVESGYVYDGPGWHYSDDPFTKEKERTWSVWRGYQKVTAYTGEAGATRSKTVKVFHLGMHGDKRKDGSTRSASVAPVTLPGATVPTVTDHEQYAGQLRQEVTYDGATAISFSVNDLWDRQTASQQKSYAHTKAYFVRTSRTFQHTWLTVPKKWRTAATSHTYDPTYGMVTKTENHGEWGVGGDETCTRTWYARNEAKGLTSLVSRTRTVGKSCADTDDKLTLPTSTATRGDVLSDAATVFDNPSATAWTADQTPVLGLPTWTGMPTGYPAANGTADRNPGAGSWRTVAATTFDTDTAKLGRPLKVTDAEGRVTTTTYYPAAAGPLTGVIVTLPKLSSNGQTHKNYTYFDATRGSVTYTLDANLKRTEYARDALGRITATWLPNRSKAGGDSASATFAYGVSQTAPSWTSVAKLKADGTSYSTSYTLYDSLARQIQTQTPGANGGRILTDTRYDARGLAVRTQSDAYDSSKAPNSTYMGVDYAQAPVQNDTVYDGAGRSVKTTLSSWGTKKWDTTTSYTGDSTATSAVEGGTATRVITDALGRTTETRTYAGPLPDDTAYGATVGTSYTRVATTYTRDAKPLTVTGPDGSVWSHVYDLYGREVSSTDPDKGTVTTGWTTLDQVDYTKDSRGQLVYFGYDELGRKTGLWHTSRTDANKLAEWTFDGLLKGLPDKSVRYENGVNQTNSKAYTKEVTAYDSLGRPTTTTLTLPSDDPMVTSGAVTATTTFGTAYRLDGTLNNTKEPAAAGLPAETVETLYNDAGLPTQQSGISGYLLGVDYSAIGQVHQLELGTSASAKRVFISRTYEPGTGRLLTSSTDDQTRGPIQDLQYGYDQAGNVTSIFDRADTGAGADQQCFSYDGQRRLTDAWTPKSADCSPTGRTVANLGGPAAYWTSYTYTDSGQRKTEKQNTATPVTSTYCYDATRKHRLKAIVTSTAADACDTAAAQYTYDNAGNTETRAEKARSTVAQALKWNQEGKLAKLTEAGTDTNYLYDADGELLIRRDTASAGETVLYLGATEVHLKSGKKWADRRYSAAGSTIAVRSNKSGTETLSFLSADHHGTSGTAVTSDSTQKLSKRYTTPFGADRGTAVGTWPDDKGFLGKSVDSGTGLTHVGAREYDSSTGQFISVDPLLTLDQHQSLNGYSYANNNPATLSDPTGMAVPECLQGLISCTGGIPDTKEERERKAAQTQRNSRGTAPVYNNGRSGSAAPGSPRMGRAMEAILFTNQEIAAQLRKERVKQILDGKFDLTNYKEEALEEAMDDNCKRGARDGCAAFKLGSAIQDWLTTDEEADAKEIMERIDESWKYPNKSKKSVFGFDTDEEFQIALTLAIHGHKVMSRNDRQKPPHAGDAWVDEMRADFKEMKSLRSDGLRDHLKKADQKQKVDMVVIDLRKGGMDEDDAWDGIRQFTRSRAPENVQKVVIYGRGYMIEEDL</sequence>
<gene>
    <name evidence="3" type="ORF">SAMN05421806_102469</name>
</gene>
<reference evidence="3 4" key="1">
    <citation type="submission" date="2016-10" db="EMBL/GenBank/DDBJ databases">
        <authorList>
            <person name="de Groot N.N."/>
        </authorList>
    </citation>
    <scope>NUCLEOTIDE SEQUENCE [LARGE SCALE GENOMIC DNA]</scope>
    <source>
        <strain evidence="3 4">CGMCC 4.5727</strain>
    </source>
</reference>
<organism evidence="3 4">
    <name type="scientific">Streptomyces indicus</name>
    <dbReference type="NCBI Taxonomy" id="417292"/>
    <lineage>
        <taxon>Bacteria</taxon>
        <taxon>Bacillati</taxon>
        <taxon>Actinomycetota</taxon>
        <taxon>Actinomycetes</taxon>
        <taxon>Kitasatosporales</taxon>
        <taxon>Streptomycetaceae</taxon>
        <taxon>Streptomyces</taxon>
    </lineage>
</organism>
<keyword evidence="4" id="KW-1185">Reference proteome</keyword>
<dbReference type="NCBIfam" id="TIGR03696">
    <property type="entry name" value="Rhs_assc_core"/>
    <property type="match status" value="1"/>
</dbReference>